<name>R9GUS1_9SPHI</name>
<proteinExistence type="predicted"/>
<dbReference type="RefSeq" id="WP_016194600.1">
    <property type="nucleotide sequence ID" value="NZ_AQPN01000050.1"/>
</dbReference>
<evidence type="ECO:0000313" key="1">
    <source>
        <dbReference type="EMBL" id="EOR95443.1"/>
    </source>
</evidence>
<gene>
    <name evidence="1" type="ORF">ADIARSV_1359</name>
</gene>
<dbReference type="Proteomes" id="UP000014174">
    <property type="component" value="Unassembled WGS sequence"/>
</dbReference>
<dbReference type="AlphaFoldDB" id="R9GUS1"/>
<dbReference type="STRING" id="1150600.ADIARSV_1359"/>
<protein>
    <submittedName>
        <fullName evidence="1">Uncharacterized protein</fullName>
    </submittedName>
</protein>
<evidence type="ECO:0000313" key="2">
    <source>
        <dbReference type="Proteomes" id="UP000014174"/>
    </source>
</evidence>
<comment type="caution">
    <text evidence="1">The sequence shown here is derived from an EMBL/GenBank/DDBJ whole genome shotgun (WGS) entry which is preliminary data.</text>
</comment>
<accession>R9GUS1</accession>
<keyword evidence="2" id="KW-1185">Reference proteome</keyword>
<reference evidence="1 2" key="1">
    <citation type="journal article" date="2013" name="Genome Announc.">
        <title>Draft Genome Sequence of Arcticibacter svalbardensis Strain MN12-7T, a Member of the Family Sphingobacteriaceae Isolated from an Arctic Soil Sample.</title>
        <authorList>
            <person name="Shivaji S."/>
            <person name="Ara S."/>
            <person name="Prasad S."/>
            <person name="Manasa B.P."/>
            <person name="Begum Z."/>
            <person name="Singh A."/>
            <person name="Kumar Pinnaka A."/>
        </authorList>
    </citation>
    <scope>NUCLEOTIDE SEQUENCE [LARGE SCALE GENOMIC DNA]</scope>
    <source>
        <strain evidence="1 2">MN12-7</strain>
    </source>
</reference>
<sequence>MKYSLDVVRPDNQFVILLSELFEKHPSVDPKAVGRKVDWQNEPLLEVKIYCPGL</sequence>
<organism evidence="1 2">
    <name type="scientific">Arcticibacter svalbardensis MN12-7</name>
    <dbReference type="NCBI Taxonomy" id="1150600"/>
    <lineage>
        <taxon>Bacteria</taxon>
        <taxon>Pseudomonadati</taxon>
        <taxon>Bacteroidota</taxon>
        <taxon>Sphingobacteriia</taxon>
        <taxon>Sphingobacteriales</taxon>
        <taxon>Sphingobacteriaceae</taxon>
        <taxon>Arcticibacter</taxon>
    </lineage>
</organism>
<dbReference type="EMBL" id="AQPN01000050">
    <property type="protein sequence ID" value="EOR95443.1"/>
    <property type="molecule type" value="Genomic_DNA"/>
</dbReference>